<dbReference type="RefSeq" id="WP_017053844.1">
    <property type="nucleotide sequence ID" value="NZ_AJYW02000233.1"/>
</dbReference>
<evidence type="ECO:0000313" key="2">
    <source>
        <dbReference type="Proteomes" id="UP000094165"/>
    </source>
</evidence>
<dbReference type="GO" id="GO:0003723">
    <property type="term" value="F:RNA binding"/>
    <property type="evidence" value="ECO:0007669"/>
    <property type="project" value="InterPro"/>
</dbReference>
<dbReference type="AlphaFoldDB" id="A0A1E5CUI4"/>
<name>A0A1E5CUI4_9VIBR</name>
<dbReference type="EMBL" id="AJYW02000233">
    <property type="protein sequence ID" value="OEE73584.1"/>
    <property type="molecule type" value="Genomic_DNA"/>
</dbReference>
<reference evidence="1 2" key="1">
    <citation type="journal article" date="2012" name="Science">
        <title>Ecological populations of bacteria act as socially cohesive units of antibiotic production and resistance.</title>
        <authorList>
            <person name="Cordero O.X."/>
            <person name="Wildschutte H."/>
            <person name="Kirkup B."/>
            <person name="Proehl S."/>
            <person name="Ngo L."/>
            <person name="Hussain F."/>
            <person name="Le Roux F."/>
            <person name="Mincer T."/>
            <person name="Polz M.F."/>
        </authorList>
    </citation>
    <scope>NUCLEOTIDE SEQUENCE [LARGE SCALE GENOMIC DNA]</scope>
    <source>
        <strain evidence="1 2">FF-238</strain>
    </source>
</reference>
<proteinExistence type="predicted"/>
<dbReference type="GO" id="GO:0004519">
    <property type="term" value="F:endonuclease activity"/>
    <property type="evidence" value="ECO:0007669"/>
    <property type="project" value="InterPro"/>
</dbReference>
<accession>A0A1E5CUI4</accession>
<organism evidence="1 2">
    <name type="scientific">Vibrio genomosp. F6 str. FF-238</name>
    <dbReference type="NCBI Taxonomy" id="1191298"/>
    <lineage>
        <taxon>Bacteria</taxon>
        <taxon>Pseudomonadati</taxon>
        <taxon>Pseudomonadota</taxon>
        <taxon>Gammaproteobacteria</taxon>
        <taxon>Vibrionales</taxon>
        <taxon>Vibrionaceae</taxon>
        <taxon>Vibrio</taxon>
    </lineage>
</organism>
<protein>
    <submittedName>
        <fullName evidence="1">Cytoplasmic protein</fullName>
    </submittedName>
</protein>
<evidence type="ECO:0000313" key="1">
    <source>
        <dbReference type="EMBL" id="OEE73584.1"/>
    </source>
</evidence>
<gene>
    <name evidence="1" type="ORF">A130_18595</name>
</gene>
<dbReference type="GO" id="GO:0110001">
    <property type="term" value="C:toxin-antitoxin complex"/>
    <property type="evidence" value="ECO:0007669"/>
    <property type="project" value="InterPro"/>
</dbReference>
<dbReference type="Proteomes" id="UP000094165">
    <property type="component" value="Unassembled WGS sequence"/>
</dbReference>
<sequence length="103" mass="12135">MHVISRKPFADAANKYPNDSLAIESLYKTLKNNNFTDPLAMKNVFPSLDNFKYKDKWYVIDIGGNNLRLMAFIEFRDSRIFVKHIVPHDEYDKLCKKYAKESK</sequence>
<comment type="caution">
    <text evidence="1">The sequence shown here is derived from an EMBL/GenBank/DDBJ whole genome shotgun (WGS) entry which is preliminary data.</text>
</comment>
<dbReference type="Pfam" id="PF09907">
    <property type="entry name" value="HigB_toxin"/>
    <property type="match status" value="1"/>
</dbReference>
<keyword evidence="2" id="KW-1185">Reference proteome</keyword>
<dbReference type="InterPro" id="IPR018669">
    <property type="entry name" value="Toxin_HigB"/>
</dbReference>